<dbReference type="AlphaFoldDB" id="A0AAN6NKA4"/>
<evidence type="ECO:0000313" key="1">
    <source>
        <dbReference type="EMBL" id="KAK3946691.1"/>
    </source>
</evidence>
<organism evidence="1 2">
    <name type="scientific">Pseudoneurospora amorphoporcata</name>
    <dbReference type="NCBI Taxonomy" id="241081"/>
    <lineage>
        <taxon>Eukaryota</taxon>
        <taxon>Fungi</taxon>
        <taxon>Dikarya</taxon>
        <taxon>Ascomycota</taxon>
        <taxon>Pezizomycotina</taxon>
        <taxon>Sordariomycetes</taxon>
        <taxon>Sordariomycetidae</taxon>
        <taxon>Sordariales</taxon>
        <taxon>Sordariaceae</taxon>
        <taxon>Pseudoneurospora</taxon>
    </lineage>
</organism>
<name>A0AAN6NKA4_9PEZI</name>
<comment type="caution">
    <text evidence="1">The sequence shown here is derived from an EMBL/GenBank/DDBJ whole genome shotgun (WGS) entry which is preliminary data.</text>
</comment>
<reference evidence="1" key="2">
    <citation type="submission" date="2023-06" db="EMBL/GenBank/DDBJ databases">
        <authorList>
            <consortium name="Lawrence Berkeley National Laboratory"/>
            <person name="Mondo S.J."/>
            <person name="Hensen N."/>
            <person name="Bonometti L."/>
            <person name="Westerberg I."/>
            <person name="Brannstrom I.O."/>
            <person name="Guillou S."/>
            <person name="Cros-Aarteil S."/>
            <person name="Calhoun S."/>
            <person name="Haridas S."/>
            <person name="Kuo A."/>
            <person name="Pangilinan J."/>
            <person name="Riley R."/>
            <person name="Labutti K."/>
            <person name="Andreopoulos B."/>
            <person name="Lipzen A."/>
            <person name="Chen C."/>
            <person name="Yanf M."/>
            <person name="Daum C."/>
            <person name="Ng V."/>
            <person name="Clum A."/>
            <person name="Steindorff A."/>
            <person name="Ohm R."/>
            <person name="Martin F."/>
            <person name="Silar P."/>
            <person name="Natvig D."/>
            <person name="Lalanne C."/>
            <person name="Gautier V."/>
            <person name="Ament-Velasquez S.L."/>
            <person name="Kruys A."/>
            <person name="Hutchinson M.I."/>
            <person name="Powell A.J."/>
            <person name="Barry K."/>
            <person name="Miller A.N."/>
            <person name="Grigoriev I.V."/>
            <person name="Debuchy R."/>
            <person name="Gladieux P."/>
            <person name="Thoren M.H."/>
            <person name="Johannesson H."/>
        </authorList>
    </citation>
    <scope>NUCLEOTIDE SEQUENCE</scope>
    <source>
        <strain evidence="1">CBS 626.80</strain>
    </source>
</reference>
<sequence>ALKDVSGESEPGFPDELDPPKLLALAEKALKLVRENKYAEVYQLLESEQVDWARLSDLWL</sequence>
<feature type="non-terminal residue" evidence="1">
    <location>
        <position position="1"/>
    </location>
</feature>
<proteinExistence type="predicted"/>
<protein>
    <submittedName>
        <fullName evidence="1">Uncharacterized protein</fullName>
    </submittedName>
</protein>
<gene>
    <name evidence="1" type="ORF">QBC32DRAFT_128097</name>
</gene>
<keyword evidence="2" id="KW-1185">Reference proteome</keyword>
<dbReference type="Proteomes" id="UP001303222">
    <property type="component" value="Unassembled WGS sequence"/>
</dbReference>
<evidence type="ECO:0000313" key="2">
    <source>
        <dbReference type="Proteomes" id="UP001303222"/>
    </source>
</evidence>
<reference evidence="1" key="1">
    <citation type="journal article" date="2023" name="Mol. Phylogenet. Evol.">
        <title>Genome-scale phylogeny and comparative genomics of the fungal order Sordariales.</title>
        <authorList>
            <person name="Hensen N."/>
            <person name="Bonometti L."/>
            <person name="Westerberg I."/>
            <person name="Brannstrom I.O."/>
            <person name="Guillou S."/>
            <person name="Cros-Aarteil S."/>
            <person name="Calhoun S."/>
            <person name="Haridas S."/>
            <person name="Kuo A."/>
            <person name="Mondo S."/>
            <person name="Pangilinan J."/>
            <person name="Riley R."/>
            <person name="LaButti K."/>
            <person name="Andreopoulos B."/>
            <person name="Lipzen A."/>
            <person name="Chen C."/>
            <person name="Yan M."/>
            <person name="Daum C."/>
            <person name="Ng V."/>
            <person name="Clum A."/>
            <person name="Steindorff A."/>
            <person name="Ohm R.A."/>
            <person name="Martin F."/>
            <person name="Silar P."/>
            <person name="Natvig D.O."/>
            <person name="Lalanne C."/>
            <person name="Gautier V."/>
            <person name="Ament-Velasquez S.L."/>
            <person name="Kruys A."/>
            <person name="Hutchinson M.I."/>
            <person name="Powell A.J."/>
            <person name="Barry K."/>
            <person name="Miller A.N."/>
            <person name="Grigoriev I.V."/>
            <person name="Debuchy R."/>
            <person name="Gladieux P."/>
            <person name="Hiltunen Thoren M."/>
            <person name="Johannesson H."/>
        </authorList>
    </citation>
    <scope>NUCLEOTIDE SEQUENCE</scope>
    <source>
        <strain evidence="1">CBS 626.80</strain>
    </source>
</reference>
<dbReference type="EMBL" id="MU859572">
    <property type="protein sequence ID" value="KAK3946691.1"/>
    <property type="molecule type" value="Genomic_DNA"/>
</dbReference>
<accession>A0AAN6NKA4</accession>